<keyword evidence="4" id="KW-1005">Bacterial flagellum biogenesis</keyword>
<keyword evidence="6" id="KW-0282">Flagellum</keyword>
<protein>
    <recommendedName>
        <fullName evidence="4">Flagella basal body P-ring formation protein FlgA</fullName>
    </recommendedName>
</protein>
<dbReference type="EMBL" id="FXAG01000004">
    <property type="protein sequence ID" value="SMF06850.1"/>
    <property type="molecule type" value="Genomic_DNA"/>
</dbReference>
<dbReference type="PANTHER" id="PTHR36307:SF1">
    <property type="entry name" value="FLAGELLA BASAL BODY P-RING FORMATION PROTEIN FLGA"/>
    <property type="match status" value="1"/>
</dbReference>
<dbReference type="GO" id="GO:0044780">
    <property type="term" value="P:bacterial-type flagellum assembly"/>
    <property type="evidence" value="ECO:0007669"/>
    <property type="project" value="InterPro"/>
</dbReference>
<organism evidence="6 7">
    <name type="scientific">Pseudogulbenkiania subflava DSM 22618</name>
    <dbReference type="NCBI Taxonomy" id="1123014"/>
    <lineage>
        <taxon>Bacteria</taxon>
        <taxon>Pseudomonadati</taxon>
        <taxon>Pseudomonadota</taxon>
        <taxon>Betaproteobacteria</taxon>
        <taxon>Neisseriales</taxon>
        <taxon>Chromobacteriaceae</taxon>
        <taxon>Pseudogulbenkiania</taxon>
    </lineage>
</organism>
<dbReference type="InterPro" id="IPR039246">
    <property type="entry name" value="Flagellar_FlgA"/>
</dbReference>
<dbReference type="InterPro" id="IPR017585">
    <property type="entry name" value="SAF_FlgA"/>
</dbReference>
<evidence type="ECO:0000256" key="4">
    <source>
        <dbReference type="RuleBase" id="RU362063"/>
    </source>
</evidence>
<dbReference type="Gene3D" id="2.30.30.760">
    <property type="match status" value="1"/>
</dbReference>
<keyword evidence="3 4" id="KW-0574">Periplasm</keyword>
<comment type="subcellular location">
    <subcellularLocation>
        <location evidence="1 4">Periplasm</location>
    </subcellularLocation>
</comment>
<keyword evidence="2 4" id="KW-0732">Signal</keyword>
<dbReference type="PANTHER" id="PTHR36307">
    <property type="entry name" value="FLAGELLA BASAL BODY P-RING FORMATION PROTEIN FLGA"/>
    <property type="match status" value="1"/>
</dbReference>
<accession>A0A1Y6BE44</accession>
<feature type="signal peptide" evidence="4">
    <location>
        <begin position="1"/>
        <end position="27"/>
    </location>
</feature>
<proteinExistence type="inferred from homology"/>
<dbReference type="CDD" id="cd11614">
    <property type="entry name" value="SAF_CpaB_FlgA_like"/>
    <property type="match status" value="1"/>
</dbReference>
<keyword evidence="7" id="KW-1185">Reference proteome</keyword>
<feature type="chain" id="PRO_5011820301" description="Flagella basal body P-ring formation protein FlgA" evidence="4">
    <location>
        <begin position="28"/>
        <end position="240"/>
    </location>
</feature>
<dbReference type="Gene3D" id="3.90.1210.10">
    <property type="entry name" value="Antifreeze-like/N-acetylneuraminic acid synthase C-terminal domain"/>
    <property type="match status" value="1"/>
</dbReference>
<evidence type="ECO:0000259" key="5">
    <source>
        <dbReference type="SMART" id="SM00858"/>
    </source>
</evidence>
<keyword evidence="6" id="KW-0966">Cell projection</keyword>
<sequence length="240" mass="25883">MAIFTALRPTLLLLTLLPLSLPAAAVASPTARELDNAVLAHARRWLDDAAARVGLEQARPRLTPIPSREAAALPACRQPLEVEAFDTASLSRLRFTVRCPEPQGWSTVYTVRAELDARQLVAAHDLDAGKVLGADDVEWAQRPVSELEAGLRSPAEAVGLSSRSALRRGQPLRRKLLEAAVLVRRGEAVEIVASKEAIVVTVPGEALESGHRNDVIRVRNVGSGKTLRARVTEAGRVEPE</sequence>
<dbReference type="STRING" id="1123014.SAMN02745746_01059"/>
<gene>
    <name evidence="6" type="ORF">SAMN02745746_01059</name>
</gene>
<reference evidence="7" key="1">
    <citation type="submission" date="2017-04" db="EMBL/GenBank/DDBJ databases">
        <authorList>
            <person name="Varghese N."/>
            <person name="Submissions S."/>
        </authorList>
    </citation>
    <scope>NUCLEOTIDE SEQUENCE [LARGE SCALE GENOMIC DNA]</scope>
    <source>
        <strain evidence="7">DSM 22618</strain>
    </source>
</reference>
<evidence type="ECO:0000313" key="6">
    <source>
        <dbReference type="EMBL" id="SMF06850.1"/>
    </source>
</evidence>
<dbReference type="AlphaFoldDB" id="A0A1Y6BE44"/>
<dbReference type="NCBIfam" id="TIGR03170">
    <property type="entry name" value="flgA_cterm"/>
    <property type="match status" value="1"/>
</dbReference>
<name>A0A1Y6BE44_9NEIS</name>
<dbReference type="GO" id="GO:0042597">
    <property type="term" value="C:periplasmic space"/>
    <property type="evidence" value="ECO:0007669"/>
    <property type="project" value="UniProtKB-SubCell"/>
</dbReference>
<comment type="function">
    <text evidence="4">Involved in the assembly process of the P-ring formation. It may associate with FlgF on the rod constituting a structure essential for the P-ring assembly or may act as a modulator protein for the P-ring assembly.</text>
</comment>
<evidence type="ECO:0000256" key="3">
    <source>
        <dbReference type="ARBA" id="ARBA00022764"/>
    </source>
</evidence>
<dbReference type="InterPro" id="IPR013974">
    <property type="entry name" value="SAF"/>
</dbReference>
<dbReference type="Proteomes" id="UP000192920">
    <property type="component" value="Unassembled WGS sequence"/>
</dbReference>
<evidence type="ECO:0000256" key="2">
    <source>
        <dbReference type="ARBA" id="ARBA00022729"/>
    </source>
</evidence>
<dbReference type="Pfam" id="PF13144">
    <property type="entry name" value="ChapFlgA"/>
    <property type="match status" value="1"/>
</dbReference>
<evidence type="ECO:0000256" key="1">
    <source>
        <dbReference type="ARBA" id="ARBA00004418"/>
    </source>
</evidence>
<evidence type="ECO:0000313" key="7">
    <source>
        <dbReference type="Proteomes" id="UP000192920"/>
    </source>
</evidence>
<comment type="similarity">
    <text evidence="4">Belongs to the FlgA family.</text>
</comment>
<feature type="domain" description="SAF" evidence="5">
    <location>
        <begin position="117"/>
        <end position="178"/>
    </location>
</feature>
<dbReference type="SMART" id="SM00858">
    <property type="entry name" value="SAF"/>
    <property type="match status" value="1"/>
</dbReference>
<keyword evidence="6" id="KW-0969">Cilium</keyword>